<gene>
    <name evidence="2" type="ORF">GAYE_SCF59G6483</name>
</gene>
<comment type="caution">
    <text evidence="2">The sequence shown here is derived from an EMBL/GenBank/DDBJ whole genome shotgun (WGS) entry which is preliminary data.</text>
</comment>
<dbReference type="AlphaFoldDB" id="A0AAV9IMS4"/>
<protein>
    <recommendedName>
        <fullName evidence="1">Ska2 N-terminal domain-containing protein</fullName>
    </recommendedName>
</protein>
<organism evidence="2 3">
    <name type="scientific">Galdieria yellowstonensis</name>
    <dbReference type="NCBI Taxonomy" id="3028027"/>
    <lineage>
        <taxon>Eukaryota</taxon>
        <taxon>Rhodophyta</taxon>
        <taxon>Bangiophyceae</taxon>
        <taxon>Galdieriales</taxon>
        <taxon>Galdieriaceae</taxon>
        <taxon>Galdieria</taxon>
    </lineage>
</organism>
<keyword evidence="3" id="KW-1185">Reference proteome</keyword>
<dbReference type="InterPro" id="IPR042091">
    <property type="entry name" value="Ska2_N"/>
</dbReference>
<accession>A0AAV9IMS4</accession>
<feature type="domain" description="Ska2 N-terminal" evidence="1">
    <location>
        <begin position="4"/>
        <end position="99"/>
    </location>
</feature>
<proteinExistence type="predicted"/>
<sequence length="264" mass="30786">MSKVVLQLDEQLTQIEQDLELVTTRFRNEFDKIYKNTEAVSINPISISARIKKLHREFLELLISFEHMIKDKHQLQEYIHKKLLGDTNNMLERALKKLGQSSHNWETANKNWESWNQNLRKYFQLYASADALEDNADMNSNLELETMRADAFISVDNEGRKQENLTTSQDRKIENQYPFTPIAKSAFQRLPRNLRTKASLEELNLHYEKVWKIIVSKGGEPVPTTQILKHIGEDKKDILDVLRGLAVISFTMEGWILTKKKSGK</sequence>
<reference evidence="2 3" key="1">
    <citation type="submission" date="2022-07" db="EMBL/GenBank/DDBJ databases">
        <title>Genome-wide signatures of adaptation to extreme environments.</title>
        <authorList>
            <person name="Cho C.H."/>
            <person name="Yoon H.S."/>
        </authorList>
    </citation>
    <scope>NUCLEOTIDE SEQUENCE [LARGE SCALE GENOMIC DNA]</scope>
    <source>
        <strain evidence="2 3">108.79 E11</strain>
    </source>
</reference>
<dbReference type="Gene3D" id="6.10.250.1380">
    <property type="match status" value="1"/>
</dbReference>
<name>A0AAV9IMS4_9RHOD</name>
<dbReference type="EMBL" id="JANCYU010000065">
    <property type="protein sequence ID" value="KAK4528539.1"/>
    <property type="molecule type" value="Genomic_DNA"/>
</dbReference>
<evidence type="ECO:0000313" key="3">
    <source>
        <dbReference type="Proteomes" id="UP001300502"/>
    </source>
</evidence>
<evidence type="ECO:0000259" key="1">
    <source>
        <dbReference type="Pfam" id="PF16740"/>
    </source>
</evidence>
<evidence type="ECO:0000313" key="2">
    <source>
        <dbReference type="EMBL" id="KAK4528539.1"/>
    </source>
</evidence>
<dbReference type="Proteomes" id="UP001300502">
    <property type="component" value="Unassembled WGS sequence"/>
</dbReference>
<dbReference type="Pfam" id="PF16740">
    <property type="entry name" value="SKA2"/>
    <property type="match status" value="1"/>
</dbReference>